<gene>
    <name evidence="1" type="ORF">K3G42_031616</name>
</gene>
<proteinExistence type="predicted"/>
<keyword evidence="2" id="KW-1185">Reference proteome</keyword>
<reference evidence="1" key="1">
    <citation type="submission" date="2021-08" db="EMBL/GenBank/DDBJ databases">
        <title>The first chromosome-level gecko genome reveals the dynamic sex chromosomes of Neotropical dwarf geckos (Sphaerodactylidae: Sphaerodactylus).</title>
        <authorList>
            <person name="Pinto B.J."/>
            <person name="Keating S.E."/>
            <person name="Gamble T."/>
        </authorList>
    </citation>
    <scope>NUCLEOTIDE SEQUENCE</scope>
    <source>
        <strain evidence="1">TG3544</strain>
    </source>
</reference>
<dbReference type="EMBL" id="CM037615">
    <property type="protein sequence ID" value="KAH8014760.1"/>
    <property type="molecule type" value="Genomic_DNA"/>
</dbReference>
<name>A0ACB8G5R0_9SAUR</name>
<accession>A0ACB8G5R0</accession>
<comment type="caution">
    <text evidence="1">The sequence shown here is derived from an EMBL/GenBank/DDBJ whole genome shotgun (WGS) entry which is preliminary data.</text>
</comment>
<protein>
    <submittedName>
        <fullName evidence="1">Uncharacterized protein</fullName>
    </submittedName>
</protein>
<evidence type="ECO:0000313" key="2">
    <source>
        <dbReference type="Proteomes" id="UP000827872"/>
    </source>
</evidence>
<evidence type="ECO:0000313" key="1">
    <source>
        <dbReference type="EMBL" id="KAH8014760.1"/>
    </source>
</evidence>
<sequence length="119" mass="13238">MLVVLAVLELVAMVSDVVLCVHLRMMVVQVAGLQEVLWKKVQRRRLCWLLHGSGSERRGPSQLEAPWVGGVVVEGKVTEKSGKRTQIYTDKEGLFGNDAPEVSGDTIEHKLICTKEEQN</sequence>
<dbReference type="Proteomes" id="UP000827872">
    <property type="component" value="Linkage Group LG02"/>
</dbReference>
<organism evidence="1 2">
    <name type="scientific">Sphaerodactylus townsendi</name>
    <dbReference type="NCBI Taxonomy" id="933632"/>
    <lineage>
        <taxon>Eukaryota</taxon>
        <taxon>Metazoa</taxon>
        <taxon>Chordata</taxon>
        <taxon>Craniata</taxon>
        <taxon>Vertebrata</taxon>
        <taxon>Euteleostomi</taxon>
        <taxon>Lepidosauria</taxon>
        <taxon>Squamata</taxon>
        <taxon>Bifurcata</taxon>
        <taxon>Gekkota</taxon>
        <taxon>Sphaerodactylidae</taxon>
        <taxon>Sphaerodactylus</taxon>
    </lineage>
</organism>